<dbReference type="EMBL" id="JARKIE010000002">
    <property type="protein sequence ID" value="KAJ7709963.1"/>
    <property type="molecule type" value="Genomic_DNA"/>
</dbReference>
<dbReference type="GO" id="GO:0005634">
    <property type="term" value="C:nucleus"/>
    <property type="evidence" value="ECO:0007669"/>
    <property type="project" value="TreeGrafter"/>
</dbReference>
<sequence>MLPASHTKHSKALLCPFGSAVFRLTQSDDGVSNGTALWLGAQCLSAYLAHSPGVVKPGMRALELGAGIGLSSLCLSNLGCNIIASDLPWVISTCLAKNIESNISQLRPGAGEILVRELDWTVPPHQWLFDHPTIIASTTCSQTPAVEQQLPHPFDIIISADTIYDMALVTPFLRTLHALCTQSVAALSSSRVPVVFICLERRDPAVIDRTLQEASVWGFTATRVAPRKVSKALVKSGIKWDKEDWDDVEIWKLSFQG</sequence>
<reference evidence="1" key="1">
    <citation type="submission" date="2023-03" db="EMBL/GenBank/DDBJ databases">
        <title>Massive genome expansion in bonnet fungi (Mycena s.s.) driven by repeated elements and novel gene families across ecological guilds.</title>
        <authorList>
            <consortium name="Lawrence Berkeley National Laboratory"/>
            <person name="Harder C.B."/>
            <person name="Miyauchi S."/>
            <person name="Viragh M."/>
            <person name="Kuo A."/>
            <person name="Thoen E."/>
            <person name="Andreopoulos B."/>
            <person name="Lu D."/>
            <person name="Skrede I."/>
            <person name="Drula E."/>
            <person name="Henrissat B."/>
            <person name="Morin E."/>
            <person name="Kohler A."/>
            <person name="Barry K."/>
            <person name="LaButti K."/>
            <person name="Morin E."/>
            <person name="Salamov A."/>
            <person name="Lipzen A."/>
            <person name="Mereny Z."/>
            <person name="Hegedus B."/>
            <person name="Baldrian P."/>
            <person name="Stursova M."/>
            <person name="Weitz H."/>
            <person name="Taylor A."/>
            <person name="Grigoriev I.V."/>
            <person name="Nagy L.G."/>
            <person name="Martin F."/>
            <person name="Kauserud H."/>
        </authorList>
    </citation>
    <scope>NUCLEOTIDE SEQUENCE</scope>
    <source>
        <strain evidence="1">CBHHK067</strain>
    </source>
</reference>
<comment type="caution">
    <text evidence="1">The sequence shown here is derived from an EMBL/GenBank/DDBJ whole genome shotgun (WGS) entry which is preliminary data.</text>
</comment>
<proteinExistence type="predicted"/>
<evidence type="ECO:0000313" key="2">
    <source>
        <dbReference type="Proteomes" id="UP001221757"/>
    </source>
</evidence>
<evidence type="ECO:0008006" key="3">
    <source>
        <dbReference type="Google" id="ProtNLM"/>
    </source>
</evidence>
<gene>
    <name evidence="1" type="ORF">B0H17DRAFT_1030012</name>
</gene>
<organism evidence="1 2">
    <name type="scientific">Mycena rosella</name>
    <name type="common">Pink bonnet</name>
    <name type="synonym">Agaricus rosellus</name>
    <dbReference type="NCBI Taxonomy" id="1033263"/>
    <lineage>
        <taxon>Eukaryota</taxon>
        <taxon>Fungi</taxon>
        <taxon>Dikarya</taxon>
        <taxon>Basidiomycota</taxon>
        <taxon>Agaricomycotina</taxon>
        <taxon>Agaricomycetes</taxon>
        <taxon>Agaricomycetidae</taxon>
        <taxon>Agaricales</taxon>
        <taxon>Marasmiineae</taxon>
        <taxon>Mycenaceae</taxon>
        <taxon>Mycena</taxon>
    </lineage>
</organism>
<accession>A0AAD7H1B9</accession>
<dbReference type="InterPro" id="IPR029063">
    <property type="entry name" value="SAM-dependent_MTases_sf"/>
</dbReference>
<dbReference type="GO" id="GO:0008757">
    <property type="term" value="F:S-adenosylmethionine-dependent methyltransferase activity"/>
    <property type="evidence" value="ECO:0007669"/>
    <property type="project" value="UniProtKB-ARBA"/>
</dbReference>
<dbReference type="Gene3D" id="3.40.50.150">
    <property type="entry name" value="Vaccinia Virus protein VP39"/>
    <property type="match status" value="1"/>
</dbReference>
<dbReference type="SUPFAM" id="SSF53335">
    <property type="entry name" value="S-adenosyl-L-methionine-dependent methyltransferases"/>
    <property type="match status" value="1"/>
</dbReference>
<dbReference type="InterPro" id="IPR019410">
    <property type="entry name" value="Methyltransf_16"/>
</dbReference>
<evidence type="ECO:0000313" key="1">
    <source>
        <dbReference type="EMBL" id="KAJ7709963.1"/>
    </source>
</evidence>
<dbReference type="GO" id="GO:0005737">
    <property type="term" value="C:cytoplasm"/>
    <property type="evidence" value="ECO:0007669"/>
    <property type="project" value="TreeGrafter"/>
</dbReference>
<dbReference type="AlphaFoldDB" id="A0AAD7H1B9"/>
<dbReference type="PANTHER" id="PTHR14614:SF162">
    <property type="entry name" value="EXPRESSED PROTEIN"/>
    <property type="match status" value="1"/>
</dbReference>
<keyword evidence="2" id="KW-1185">Reference proteome</keyword>
<name>A0AAD7H1B9_MYCRO</name>
<dbReference type="PANTHER" id="PTHR14614">
    <property type="entry name" value="HEPATOCELLULAR CARCINOMA-ASSOCIATED ANTIGEN"/>
    <property type="match status" value="1"/>
</dbReference>
<dbReference type="Pfam" id="PF10294">
    <property type="entry name" value="Methyltransf_16"/>
    <property type="match status" value="1"/>
</dbReference>
<dbReference type="Proteomes" id="UP001221757">
    <property type="component" value="Unassembled WGS sequence"/>
</dbReference>
<protein>
    <recommendedName>
        <fullName evidence="3">Methyltransferase-domain-containing protein</fullName>
    </recommendedName>
</protein>